<dbReference type="PANTHER" id="PTHR20958">
    <property type="entry name" value="GLYCINE N-ACYLTRANSFERASE-LIKE PROTEIN"/>
    <property type="match status" value="1"/>
</dbReference>
<dbReference type="Proteomes" id="UP001458880">
    <property type="component" value="Unassembled WGS sequence"/>
</dbReference>
<protein>
    <recommendedName>
        <fullName evidence="5">N-acetyltransferase domain-containing protein</fullName>
    </recommendedName>
</protein>
<name>A0AAW1IVZ2_POPJA</name>
<feature type="domain" description="DUF5645" evidence="2">
    <location>
        <begin position="5"/>
        <end position="120"/>
    </location>
</feature>
<feature type="domain" description="DUF5645" evidence="2">
    <location>
        <begin position="279"/>
        <end position="368"/>
    </location>
</feature>
<evidence type="ECO:0000259" key="2">
    <source>
        <dbReference type="Pfam" id="PF18713"/>
    </source>
</evidence>
<dbReference type="InterPro" id="IPR041506">
    <property type="entry name" value="DUF5645"/>
</dbReference>
<evidence type="ECO:0000259" key="1">
    <source>
        <dbReference type="Pfam" id="PF08445"/>
    </source>
</evidence>
<feature type="domain" description="GCN5-related N-acetyltransferase Rv2170-like" evidence="1">
    <location>
        <begin position="194"/>
        <end position="256"/>
    </location>
</feature>
<organism evidence="3 4">
    <name type="scientific">Popillia japonica</name>
    <name type="common">Japanese beetle</name>
    <dbReference type="NCBI Taxonomy" id="7064"/>
    <lineage>
        <taxon>Eukaryota</taxon>
        <taxon>Metazoa</taxon>
        <taxon>Ecdysozoa</taxon>
        <taxon>Arthropoda</taxon>
        <taxon>Hexapoda</taxon>
        <taxon>Insecta</taxon>
        <taxon>Pterygota</taxon>
        <taxon>Neoptera</taxon>
        <taxon>Endopterygota</taxon>
        <taxon>Coleoptera</taxon>
        <taxon>Polyphaga</taxon>
        <taxon>Scarabaeiformia</taxon>
        <taxon>Scarabaeidae</taxon>
        <taxon>Rutelinae</taxon>
        <taxon>Popillia</taxon>
    </lineage>
</organism>
<evidence type="ECO:0000313" key="4">
    <source>
        <dbReference type="Proteomes" id="UP001458880"/>
    </source>
</evidence>
<dbReference type="GO" id="GO:0016747">
    <property type="term" value="F:acyltransferase activity, transferring groups other than amino-acyl groups"/>
    <property type="evidence" value="ECO:0007669"/>
    <property type="project" value="InterPro"/>
</dbReference>
<dbReference type="Gene3D" id="3.40.630.30">
    <property type="match status" value="4"/>
</dbReference>
<gene>
    <name evidence="3" type="ORF">QE152_g33712</name>
</gene>
<dbReference type="Pfam" id="PF08445">
    <property type="entry name" value="FR47"/>
    <property type="match status" value="1"/>
</dbReference>
<dbReference type="InterPro" id="IPR053225">
    <property type="entry name" value="Acyl-CoA_N-acyltransferase"/>
</dbReference>
<keyword evidence="4" id="KW-1185">Reference proteome</keyword>
<sequence length="456" mass="53003">MSDDILQEIPDEDLPKLSNLYRDHQKEAPHVFSLINTCIAWKKKKPNSNYVTFFGVKGDWLESGRFILLMQYTCYDLFIFTLEGNGQILFKALTQTKKIDWTKRMIVYAVNGKHISTVFDVLDEIKPGKYTPIPGWFFVIDKEKALQFEIECPDDVYIGKLNQSHLTLVNNHWPHRYEGSEGYLGALLELNNCYGIFLKSNDELVCWIMKNIMGQLAILQTLPEYRRRGYATILTKMLSKEIAEEGCHPLANVVVDGRRYFTRNSRRRFTKIKQFTDDILQEIPDEDLPKLSNLYRDHQKEAPHVFSLINTCIAWKKKKPNSNYVTFFGVEGDWLESGRFILLMQYSCCDIFIYTLEGNGQILFKALTDIFIYTLEGNGQILFKALTQTKKIDWSKQLLIYSVNGKHISTAFDVLDETRPGNYKTVINWVFVIDKEKALTFEIECPDDVYIGPMEN</sequence>
<accession>A0AAW1IVZ2</accession>
<dbReference type="Pfam" id="PF18713">
    <property type="entry name" value="DUF5645"/>
    <property type="match status" value="2"/>
</dbReference>
<proteinExistence type="predicted"/>
<comment type="caution">
    <text evidence="3">The sequence shown here is derived from an EMBL/GenBank/DDBJ whole genome shotgun (WGS) entry which is preliminary data.</text>
</comment>
<dbReference type="PANTHER" id="PTHR20958:SF6">
    <property type="entry name" value="GLYCINE N-ACYLTRANSFERASE-LIKE PROTEIN"/>
    <property type="match status" value="1"/>
</dbReference>
<evidence type="ECO:0000313" key="3">
    <source>
        <dbReference type="EMBL" id="KAK9694188.1"/>
    </source>
</evidence>
<dbReference type="InterPro" id="IPR016181">
    <property type="entry name" value="Acyl_CoA_acyltransferase"/>
</dbReference>
<dbReference type="EMBL" id="JASPKY010000519">
    <property type="protein sequence ID" value="KAK9694188.1"/>
    <property type="molecule type" value="Genomic_DNA"/>
</dbReference>
<dbReference type="InterPro" id="IPR013653">
    <property type="entry name" value="GCN5-like_dom"/>
</dbReference>
<evidence type="ECO:0008006" key="5">
    <source>
        <dbReference type="Google" id="ProtNLM"/>
    </source>
</evidence>
<dbReference type="AlphaFoldDB" id="A0AAW1IVZ2"/>
<reference evidence="3 4" key="1">
    <citation type="journal article" date="2024" name="BMC Genomics">
        <title>De novo assembly and annotation of Popillia japonica's genome with initial clues to its potential as an invasive pest.</title>
        <authorList>
            <person name="Cucini C."/>
            <person name="Boschi S."/>
            <person name="Funari R."/>
            <person name="Cardaioli E."/>
            <person name="Iannotti N."/>
            <person name="Marturano G."/>
            <person name="Paoli F."/>
            <person name="Bruttini M."/>
            <person name="Carapelli A."/>
            <person name="Frati F."/>
            <person name="Nardi F."/>
        </authorList>
    </citation>
    <scope>NUCLEOTIDE SEQUENCE [LARGE SCALE GENOMIC DNA]</scope>
    <source>
        <strain evidence="3">DMR45628</strain>
    </source>
</reference>
<dbReference type="SUPFAM" id="SSF55729">
    <property type="entry name" value="Acyl-CoA N-acyltransferases (Nat)"/>
    <property type="match status" value="1"/>
</dbReference>